<dbReference type="Proteomes" id="UP000193380">
    <property type="component" value="Unassembled WGS sequence"/>
</dbReference>
<protein>
    <recommendedName>
        <fullName evidence="3">ABC transmembrane type-1 domain-containing protein</fullName>
    </recommendedName>
</protein>
<dbReference type="EMBL" id="FR905244">
    <property type="protein sequence ID" value="CDQ77582.1"/>
    <property type="molecule type" value="Genomic_DNA"/>
</dbReference>
<dbReference type="AlphaFoldDB" id="A0A060XEC2"/>
<evidence type="ECO:0000313" key="2">
    <source>
        <dbReference type="Proteomes" id="UP000193380"/>
    </source>
</evidence>
<sequence>MKELEEEAVRSKYLHSVGVLKPIRSTSKHEHPVDNAGLFSFMTFNWLTPLAVHAHRKGQLLLEDVWSVSQFESCEVNHRRLAGLWEEERRVKGDEASLCGVVWAFCRTRLLLSILCLMVTQLAGFSGPVSNAISPSPGEALSFNSSLLLSLTLALSNVISRVCQSPASVPFPPSRLRPTGNTVSRLYLCAVKGC</sequence>
<organism evidence="1 2">
    <name type="scientific">Oncorhynchus mykiss</name>
    <name type="common">Rainbow trout</name>
    <name type="synonym">Salmo gairdneri</name>
    <dbReference type="NCBI Taxonomy" id="8022"/>
    <lineage>
        <taxon>Eukaryota</taxon>
        <taxon>Metazoa</taxon>
        <taxon>Chordata</taxon>
        <taxon>Craniata</taxon>
        <taxon>Vertebrata</taxon>
        <taxon>Euteleostomi</taxon>
        <taxon>Actinopterygii</taxon>
        <taxon>Neopterygii</taxon>
        <taxon>Teleostei</taxon>
        <taxon>Protacanthopterygii</taxon>
        <taxon>Salmoniformes</taxon>
        <taxon>Salmonidae</taxon>
        <taxon>Salmoninae</taxon>
        <taxon>Oncorhynchus</taxon>
    </lineage>
</organism>
<evidence type="ECO:0008006" key="3">
    <source>
        <dbReference type="Google" id="ProtNLM"/>
    </source>
</evidence>
<reference evidence="1" key="1">
    <citation type="journal article" date="2014" name="Nat. Commun.">
        <title>The rainbow trout genome provides novel insights into evolution after whole-genome duplication in vertebrates.</title>
        <authorList>
            <person name="Berthelot C."/>
            <person name="Brunet F."/>
            <person name="Chalopin D."/>
            <person name="Juanchich A."/>
            <person name="Bernard M."/>
            <person name="Noel B."/>
            <person name="Bento P."/>
            <person name="Da Silva C."/>
            <person name="Labadie K."/>
            <person name="Alberti A."/>
            <person name="Aury J.M."/>
            <person name="Louis A."/>
            <person name="Dehais P."/>
            <person name="Bardou P."/>
            <person name="Montfort J."/>
            <person name="Klopp C."/>
            <person name="Cabau C."/>
            <person name="Gaspin C."/>
            <person name="Thorgaard G.H."/>
            <person name="Boussaha M."/>
            <person name="Quillet E."/>
            <person name="Guyomard R."/>
            <person name="Galiana D."/>
            <person name="Bobe J."/>
            <person name="Volff J.N."/>
            <person name="Genet C."/>
            <person name="Wincker P."/>
            <person name="Jaillon O."/>
            <person name="Roest Crollius H."/>
            <person name="Guiguen Y."/>
        </authorList>
    </citation>
    <scope>NUCLEOTIDE SEQUENCE [LARGE SCALE GENOMIC DNA]</scope>
</reference>
<accession>A0A060XEC2</accession>
<reference evidence="1" key="2">
    <citation type="submission" date="2014-03" db="EMBL/GenBank/DDBJ databases">
        <authorList>
            <person name="Genoscope - CEA"/>
        </authorList>
    </citation>
    <scope>NUCLEOTIDE SEQUENCE</scope>
</reference>
<evidence type="ECO:0000313" key="1">
    <source>
        <dbReference type="EMBL" id="CDQ77582.1"/>
    </source>
</evidence>
<proteinExistence type="predicted"/>
<dbReference type="STRING" id="8022.A0A060XEC2"/>
<name>A0A060XEC2_ONCMY</name>
<dbReference type="PaxDb" id="8022-A0A060XEC2"/>
<gene>
    <name evidence="1" type="ORF">GSONMT00018527001</name>
</gene>